<evidence type="ECO:0000313" key="2">
    <source>
        <dbReference type="Proteomes" id="UP001363035"/>
    </source>
</evidence>
<name>A0ABU8I2P2_9SPHI</name>
<sequence>MENLLNQQFKGEGLPTETFDIRELLGYCTKILEIKAMAKGQRIILKADHIIFIPAQNEQLWRVFSNLITNVIKFAPHGAQMEDTAIKQVSKVLVSVRIVGQESLHKYQGRSLICTTSVTPVLTGRNPSEWAWLSADG</sequence>
<accession>A0ABU8I2P2</accession>
<evidence type="ECO:0000313" key="1">
    <source>
        <dbReference type="EMBL" id="MEI5983798.1"/>
    </source>
</evidence>
<reference evidence="1 2" key="1">
    <citation type="submission" date="2024-01" db="EMBL/GenBank/DDBJ databases">
        <title>Sphingobacterium tenebrionis sp. nov., a novel endophyte isolated from tenebrio molitor intestines.</title>
        <authorList>
            <person name="Zhang C."/>
        </authorList>
    </citation>
    <scope>NUCLEOTIDE SEQUENCE [LARGE SCALE GENOMIC DNA]</scope>
    <source>
        <strain evidence="1 2">PU5-4</strain>
    </source>
</reference>
<dbReference type="Proteomes" id="UP001363035">
    <property type="component" value="Unassembled WGS sequence"/>
</dbReference>
<gene>
    <name evidence="1" type="ORF">VJ786_02660</name>
</gene>
<keyword evidence="2" id="KW-1185">Reference proteome</keyword>
<dbReference type="Gene3D" id="3.30.565.10">
    <property type="entry name" value="Histidine kinase-like ATPase, C-terminal domain"/>
    <property type="match status" value="1"/>
</dbReference>
<dbReference type="EMBL" id="JAYLLN010000003">
    <property type="protein sequence ID" value="MEI5983798.1"/>
    <property type="molecule type" value="Genomic_DNA"/>
</dbReference>
<evidence type="ECO:0008006" key="3">
    <source>
        <dbReference type="Google" id="ProtNLM"/>
    </source>
</evidence>
<organism evidence="1 2">
    <name type="scientific">Sphingobacterium tenebrionis</name>
    <dbReference type="NCBI Taxonomy" id="3111775"/>
    <lineage>
        <taxon>Bacteria</taxon>
        <taxon>Pseudomonadati</taxon>
        <taxon>Bacteroidota</taxon>
        <taxon>Sphingobacteriia</taxon>
        <taxon>Sphingobacteriales</taxon>
        <taxon>Sphingobacteriaceae</taxon>
        <taxon>Sphingobacterium</taxon>
    </lineage>
</organism>
<proteinExistence type="predicted"/>
<dbReference type="InterPro" id="IPR036890">
    <property type="entry name" value="HATPase_C_sf"/>
</dbReference>
<protein>
    <recommendedName>
        <fullName evidence="3">HAMP domain-containing histidine kinase</fullName>
    </recommendedName>
</protein>
<comment type="caution">
    <text evidence="1">The sequence shown here is derived from an EMBL/GenBank/DDBJ whole genome shotgun (WGS) entry which is preliminary data.</text>
</comment>
<dbReference type="RefSeq" id="WP_245153237.1">
    <property type="nucleotide sequence ID" value="NZ_JAYLLN010000003.1"/>
</dbReference>
<dbReference type="SUPFAM" id="SSF55874">
    <property type="entry name" value="ATPase domain of HSP90 chaperone/DNA topoisomerase II/histidine kinase"/>
    <property type="match status" value="1"/>
</dbReference>